<name>A0A7C9EHP7_OPUST</name>
<feature type="compositionally biased region" description="Low complexity" evidence="1">
    <location>
        <begin position="67"/>
        <end position="76"/>
    </location>
</feature>
<evidence type="ECO:0000256" key="1">
    <source>
        <dbReference type="SAM" id="MobiDB-lite"/>
    </source>
</evidence>
<dbReference type="EMBL" id="GISG01240751">
    <property type="protein sequence ID" value="MBA4668742.1"/>
    <property type="molecule type" value="Transcribed_RNA"/>
</dbReference>
<reference evidence="2" key="1">
    <citation type="journal article" date="2013" name="J. Plant Res.">
        <title>Effect of fungi and light on seed germination of three Opuntia species from semiarid lands of central Mexico.</title>
        <authorList>
            <person name="Delgado-Sanchez P."/>
            <person name="Jimenez-Bremont J.F."/>
            <person name="Guerrero-Gonzalez Mde L."/>
            <person name="Flores J."/>
        </authorList>
    </citation>
    <scope>NUCLEOTIDE SEQUENCE</scope>
    <source>
        <tissue evidence="2">Cladode</tissue>
    </source>
</reference>
<feature type="compositionally biased region" description="Polar residues" evidence="1">
    <location>
        <begin position="20"/>
        <end position="31"/>
    </location>
</feature>
<organism evidence="2">
    <name type="scientific">Opuntia streptacantha</name>
    <name type="common">Prickly pear cactus</name>
    <name type="synonym">Opuntia cardona</name>
    <dbReference type="NCBI Taxonomy" id="393608"/>
    <lineage>
        <taxon>Eukaryota</taxon>
        <taxon>Viridiplantae</taxon>
        <taxon>Streptophyta</taxon>
        <taxon>Embryophyta</taxon>
        <taxon>Tracheophyta</taxon>
        <taxon>Spermatophyta</taxon>
        <taxon>Magnoliopsida</taxon>
        <taxon>eudicotyledons</taxon>
        <taxon>Gunneridae</taxon>
        <taxon>Pentapetalae</taxon>
        <taxon>Caryophyllales</taxon>
        <taxon>Cactineae</taxon>
        <taxon>Cactaceae</taxon>
        <taxon>Opuntioideae</taxon>
        <taxon>Opuntia</taxon>
    </lineage>
</organism>
<evidence type="ECO:0000313" key="2">
    <source>
        <dbReference type="EMBL" id="MBA4668742.1"/>
    </source>
</evidence>
<feature type="region of interest" description="Disordered" evidence="1">
    <location>
        <begin position="1"/>
        <end position="76"/>
    </location>
</feature>
<protein>
    <submittedName>
        <fullName evidence="2">Uncharacterized protein</fullName>
    </submittedName>
</protein>
<proteinExistence type="predicted"/>
<reference evidence="2" key="2">
    <citation type="submission" date="2020-07" db="EMBL/GenBank/DDBJ databases">
        <authorList>
            <person name="Vera ALvarez R."/>
            <person name="Arias-Moreno D.M."/>
            <person name="Jimenez-Jacinto V."/>
            <person name="Jimenez-Bremont J.F."/>
            <person name="Swaminathan K."/>
            <person name="Moose S.P."/>
            <person name="Guerrero-Gonzalez M.L."/>
            <person name="Marino-Ramirez L."/>
            <person name="Landsman D."/>
            <person name="Rodriguez-Kessler M."/>
            <person name="Delgado-Sanchez P."/>
        </authorList>
    </citation>
    <scope>NUCLEOTIDE SEQUENCE</scope>
    <source>
        <tissue evidence="2">Cladode</tissue>
    </source>
</reference>
<dbReference type="AlphaFoldDB" id="A0A7C9EHP7"/>
<accession>A0A7C9EHP7</accession>
<sequence length="115" mass="12455">MVRAGPTGPEPTHTEAGPTDCQSRSTTTSEGALSLSAARSEFDPTAQISPLSHRPKRPISAPTRTGSSLPAPAAHPASTRWSYHRISSSNWNPSLVQALPVHHPVRYPYTRFYPL</sequence>